<dbReference type="EMBL" id="NWVD01000001">
    <property type="protein sequence ID" value="PCG10837.1"/>
    <property type="molecule type" value="Genomic_DNA"/>
</dbReference>
<reference evidence="3 4" key="1">
    <citation type="submission" date="2017-09" db="EMBL/GenBank/DDBJ databases">
        <title>Sphingomonas ginsenosidimutans KACC 14949, whole genome shotgun sequence.</title>
        <authorList>
            <person name="Feng G."/>
            <person name="Zhu H."/>
        </authorList>
    </citation>
    <scope>NUCLEOTIDE SEQUENCE [LARGE SCALE GENOMIC DNA]</scope>
    <source>
        <strain evidence="3 4">KACC 14949</strain>
    </source>
</reference>
<dbReference type="InterPro" id="IPR007049">
    <property type="entry name" value="Carb-sel_porin_OprB"/>
</dbReference>
<keyword evidence="4" id="KW-1185">Reference proteome</keyword>
<dbReference type="GO" id="GO:0016020">
    <property type="term" value="C:membrane"/>
    <property type="evidence" value="ECO:0007669"/>
    <property type="project" value="InterPro"/>
</dbReference>
<comment type="caution">
    <text evidence="3">The sequence shown here is derived from an EMBL/GenBank/DDBJ whole genome shotgun (WGS) entry which is preliminary data.</text>
</comment>
<dbReference type="InterPro" id="IPR038673">
    <property type="entry name" value="OprB_sf"/>
</dbReference>
<gene>
    <name evidence="3" type="ORF">COA17_00065</name>
</gene>
<dbReference type="GO" id="GO:0015288">
    <property type="term" value="F:porin activity"/>
    <property type="evidence" value="ECO:0007669"/>
    <property type="project" value="InterPro"/>
</dbReference>
<sequence length="385" mass="39978">MTAWVGMTPAQARAQDAPAPEPVVKLSASYTADVIGVVDGGAARGARALDNLDVTLDIDLTRAIGWRGASFHADVLNNFGGNPNDLAGTLQGIDNIEVTNQRLKLYEAWVEQALGGGVTLRAGLYDLNSEFYVSDPAGLLVNPIFGIGSELSSTGPNGPSIFPSTALAARLRVERGRGYAQAAVINATAGTLGDDDGIDVSARNGVLVIAEAGITAPLRLGIGGWRYTKRQPGVIPPGVTPVEERFAAQGAYVLASVDVAGSAGDVAHTAVFARAGVSDGRTTPFAGGWQAGVLIERLFAARPASMLSLGAGSGALSRPYRDGAPADAPPLARAETLFELTYSDELLDGLSIQPDVQYILHPGADRTVKDAVVLALRFSYSWPAD</sequence>
<proteinExistence type="inferred from homology"/>
<dbReference type="PANTHER" id="PTHR37944">
    <property type="entry name" value="PORIN B"/>
    <property type="match status" value="1"/>
</dbReference>
<dbReference type="AlphaFoldDB" id="A0A2A4I4K2"/>
<evidence type="ECO:0000256" key="1">
    <source>
        <dbReference type="ARBA" id="ARBA00008769"/>
    </source>
</evidence>
<organism evidence="3 4">
    <name type="scientific">Sphingomonas ginsenosidimutans</name>
    <dbReference type="NCBI Taxonomy" id="862134"/>
    <lineage>
        <taxon>Bacteria</taxon>
        <taxon>Pseudomonadati</taxon>
        <taxon>Pseudomonadota</taxon>
        <taxon>Alphaproteobacteria</taxon>
        <taxon>Sphingomonadales</taxon>
        <taxon>Sphingomonadaceae</taxon>
        <taxon>Sphingomonas</taxon>
    </lineage>
</organism>
<dbReference type="InterPro" id="IPR052932">
    <property type="entry name" value="OprB_Porin"/>
</dbReference>
<dbReference type="PANTHER" id="PTHR37944:SF1">
    <property type="entry name" value="PORIN B"/>
    <property type="match status" value="1"/>
</dbReference>
<dbReference type="Gene3D" id="2.40.160.180">
    <property type="entry name" value="Carbohydrate-selective porin OprB"/>
    <property type="match status" value="1"/>
</dbReference>
<evidence type="ECO:0000313" key="4">
    <source>
        <dbReference type="Proteomes" id="UP000218784"/>
    </source>
</evidence>
<dbReference type="Proteomes" id="UP000218784">
    <property type="component" value="Unassembled WGS sequence"/>
</dbReference>
<comment type="similarity">
    <text evidence="1 2">Belongs to the OprB family.</text>
</comment>
<protein>
    <submittedName>
        <fullName evidence="3">Porin</fullName>
    </submittedName>
</protein>
<dbReference type="Pfam" id="PF04966">
    <property type="entry name" value="OprB"/>
    <property type="match status" value="1"/>
</dbReference>
<accession>A0A2A4I4K2</accession>
<name>A0A2A4I4K2_9SPHN</name>
<dbReference type="GO" id="GO:0008643">
    <property type="term" value="P:carbohydrate transport"/>
    <property type="evidence" value="ECO:0007669"/>
    <property type="project" value="InterPro"/>
</dbReference>
<evidence type="ECO:0000256" key="2">
    <source>
        <dbReference type="RuleBase" id="RU363072"/>
    </source>
</evidence>
<evidence type="ECO:0000313" key="3">
    <source>
        <dbReference type="EMBL" id="PCG10837.1"/>
    </source>
</evidence>